<evidence type="ECO:0000313" key="5">
    <source>
        <dbReference type="EnsemblPlants" id="Pp3c16_11410V3.1"/>
    </source>
</evidence>
<name>A0A2K1J831_PHYPA</name>
<dbReference type="Gramene" id="Pp3c16_11410V3.1">
    <property type="protein sequence ID" value="Pp3c16_11410V3.1"/>
    <property type="gene ID" value="Pp3c16_11410"/>
</dbReference>
<feature type="compositionally biased region" description="Polar residues" evidence="2">
    <location>
        <begin position="96"/>
        <end position="107"/>
    </location>
</feature>
<dbReference type="PANTHER" id="PTHR10627">
    <property type="entry name" value="SCP160"/>
    <property type="match status" value="1"/>
</dbReference>
<dbReference type="EnsemblPlants" id="Pp3c16_11410V3.1">
    <property type="protein sequence ID" value="Pp3c16_11410V3.1"/>
    <property type="gene ID" value="Pp3c16_11410"/>
</dbReference>
<feature type="compositionally biased region" description="Basic and acidic residues" evidence="2">
    <location>
        <begin position="75"/>
        <end position="93"/>
    </location>
</feature>
<reference evidence="4 6" key="2">
    <citation type="journal article" date="2018" name="Plant J.">
        <title>The Physcomitrella patens chromosome-scale assembly reveals moss genome structure and evolution.</title>
        <authorList>
            <person name="Lang D."/>
            <person name="Ullrich K.K."/>
            <person name="Murat F."/>
            <person name="Fuchs J."/>
            <person name="Jenkins J."/>
            <person name="Haas F.B."/>
            <person name="Piednoel M."/>
            <person name="Gundlach H."/>
            <person name="Van Bel M."/>
            <person name="Meyberg R."/>
            <person name="Vives C."/>
            <person name="Morata J."/>
            <person name="Symeonidi A."/>
            <person name="Hiss M."/>
            <person name="Muchero W."/>
            <person name="Kamisugi Y."/>
            <person name="Saleh O."/>
            <person name="Blanc G."/>
            <person name="Decker E.L."/>
            <person name="van Gessel N."/>
            <person name="Grimwood J."/>
            <person name="Hayes R.D."/>
            <person name="Graham S.W."/>
            <person name="Gunter L.E."/>
            <person name="McDaniel S.F."/>
            <person name="Hoernstein S.N.W."/>
            <person name="Larsson A."/>
            <person name="Li F.W."/>
            <person name="Perroud P.F."/>
            <person name="Phillips J."/>
            <person name="Ranjan P."/>
            <person name="Rokshar D.S."/>
            <person name="Rothfels C.J."/>
            <person name="Schneider L."/>
            <person name="Shu S."/>
            <person name="Stevenson D.W."/>
            <person name="Thummler F."/>
            <person name="Tillich M."/>
            <person name="Villarreal Aguilar J.C."/>
            <person name="Widiez T."/>
            <person name="Wong G.K."/>
            <person name="Wymore A."/>
            <person name="Zhang Y."/>
            <person name="Zimmer A.D."/>
            <person name="Quatrano R.S."/>
            <person name="Mayer K.F.X."/>
            <person name="Goodstein D."/>
            <person name="Casacuberta J.M."/>
            <person name="Vandepoele K."/>
            <person name="Reski R."/>
            <person name="Cuming A.C."/>
            <person name="Tuskan G.A."/>
            <person name="Maumus F."/>
            <person name="Salse J."/>
            <person name="Schmutz J."/>
            <person name="Rensing S.A."/>
        </authorList>
    </citation>
    <scope>NUCLEOTIDE SEQUENCE [LARGE SCALE GENOMIC DNA]</scope>
    <source>
        <strain evidence="5 6">cv. Gransden 2004</strain>
    </source>
</reference>
<dbReference type="PaxDb" id="3218-PP1S106_38V6.1"/>
<dbReference type="Pfam" id="PF00536">
    <property type="entry name" value="SAM_1"/>
    <property type="match status" value="1"/>
</dbReference>
<sequence length="241" mass="26669">MSHPRVTVTLGRGGKRVERRVTAPAEMYADRSNGVGNRKRSIRDRLGGLNEPAFAGPQSTAKRLRDVEGQWKHDMYFDDRDDGPRERGQDLRSKLQRSGSRTVNQPRAGNVVDLRDKLSGLADQSQQTSRAHEAPKLQRRVASVVYNSSTVTQGVASVTAPAPVSARPAASVKRPSDIPMAAEQTVRTLLHSLGLEKYLITFQTEEIDMAALRFMSDNDLKELGIPMGPRKKIMLAIRGKE</sequence>
<evidence type="ECO:0000259" key="3">
    <source>
        <dbReference type="PROSITE" id="PS50105"/>
    </source>
</evidence>
<dbReference type="Gramene" id="Pp3c16_11410V3.2">
    <property type="protein sequence ID" value="Pp3c16_11410V3.2"/>
    <property type="gene ID" value="Pp3c16_11410"/>
</dbReference>
<evidence type="ECO:0000313" key="6">
    <source>
        <dbReference type="Proteomes" id="UP000006727"/>
    </source>
</evidence>
<dbReference type="EnsemblPlants" id="Pp3c16_11410V3.2">
    <property type="protein sequence ID" value="Pp3c16_11410V3.2"/>
    <property type="gene ID" value="Pp3c16_11410"/>
</dbReference>
<dbReference type="EMBL" id="ABEU02000016">
    <property type="protein sequence ID" value="PNR37700.1"/>
    <property type="molecule type" value="Genomic_DNA"/>
</dbReference>
<dbReference type="PROSITE" id="PS50105">
    <property type="entry name" value="SAM_DOMAIN"/>
    <property type="match status" value="1"/>
</dbReference>
<evidence type="ECO:0000256" key="1">
    <source>
        <dbReference type="ARBA" id="ARBA00022737"/>
    </source>
</evidence>
<dbReference type="SMART" id="SM00454">
    <property type="entry name" value="SAM"/>
    <property type="match status" value="1"/>
</dbReference>
<dbReference type="Proteomes" id="UP000006727">
    <property type="component" value="Chromosome 16"/>
</dbReference>
<dbReference type="InterPro" id="IPR013761">
    <property type="entry name" value="SAM/pointed_sf"/>
</dbReference>
<evidence type="ECO:0000313" key="4">
    <source>
        <dbReference type="EMBL" id="PNR37700.1"/>
    </source>
</evidence>
<dbReference type="PANTHER" id="PTHR10627:SF74">
    <property type="entry name" value="OS08G0526500 PROTEIN"/>
    <property type="match status" value="1"/>
</dbReference>
<accession>A0A2K1J831</accession>
<reference evidence="4 6" key="1">
    <citation type="journal article" date="2008" name="Science">
        <title>The Physcomitrella genome reveals evolutionary insights into the conquest of land by plants.</title>
        <authorList>
            <person name="Rensing S."/>
            <person name="Lang D."/>
            <person name="Zimmer A."/>
            <person name="Terry A."/>
            <person name="Salamov A."/>
            <person name="Shapiro H."/>
            <person name="Nishiyama T."/>
            <person name="Perroud P.-F."/>
            <person name="Lindquist E."/>
            <person name="Kamisugi Y."/>
            <person name="Tanahashi T."/>
            <person name="Sakakibara K."/>
            <person name="Fujita T."/>
            <person name="Oishi K."/>
            <person name="Shin-I T."/>
            <person name="Kuroki Y."/>
            <person name="Toyoda A."/>
            <person name="Suzuki Y."/>
            <person name="Hashimoto A."/>
            <person name="Yamaguchi K."/>
            <person name="Sugano A."/>
            <person name="Kohara Y."/>
            <person name="Fujiyama A."/>
            <person name="Anterola A."/>
            <person name="Aoki S."/>
            <person name="Ashton N."/>
            <person name="Barbazuk W.B."/>
            <person name="Barker E."/>
            <person name="Bennetzen J."/>
            <person name="Bezanilla M."/>
            <person name="Blankenship R."/>
            <person name="Cho S.H."/>
            <person name="Dutcher S."/>
            <person name="Estelle M."/>
            <person name="Fawcett J.A."/>
            <person name="Gundlach H."/>
            <person name="Hanada K."/>
            <person name="Heyl A."/>
            <person name="Hicks K.A."/>
            <person name="Hugh J."/>
            <person name="Lohr M."/>
            <person name="Mayer K."/>
            <person name="Melkozernov A."/>
            <person name="Murata T."/>
            <person name="Nelson D."/>
            <person name="Pils B."/>
            <person name="Prigge M."/>
            <person name="Reiss B."/>
            <person name="Renner T."/>
            <person name="Rombauts S."/>
            <person name="Rushton P."/>
            <person name="Sanderfoot A."/>
            <person name="Schween G."/>
            <person name="Shiu S.-H."/>
            <person name="Stueber K."/>
            <person name="Theodoulou F.L."/>
            <person name="Tu H."/>
            <person name="Van de Peer Y."/>
            <person name="Verrier P.J."/>
            <person name="Waters E."/>
            <person name="Wood A."/>
            <person name="Yang L."/>
            <person name="Cove D."/>
            <person name="Cuming A."/>
            <person name="Hasebe M."/>
            <person name="Lucas S."/>
            <person name="Mishler D.B."/>
            <person name="Reski R."/>
            <person name="Grigoriev I."/>
            <person name="Quatrano R.S."/>
            <person name="Boore J.L."/>
        </authorList>
    </citation>
    <scope>NUCLEOTIDE SEQUENCE [LARGE SCALE GENOMIC DNA]</scope>
    <source>
        <strain evidence="5 6">cv. Gransden 2004</strain>
    </source>
</reference>
<gene>
    <name evidence="5" type="primary">LOC112293656</name>
    <name evidence="4" type="ORF">PHYPA_020809</name>
</gene>
<evidence type="ECO:0000256" key="2">
    <source>
        <dbReference type="SAM" id="MobiDB-lite"/>
    </source>
</evidence>
<dbReference type="OMA" id="LIFRECH"/>
<dbReference type="KEGG" id="ppp:112293656"/>
<dbReference type="Gramene" id="Pp3c16_11410V3.3">
    <property type="protein sequence ID" value="Pp3c16_11410V3.3"/>
    <property type="gene ID" value="Pp3c16_11410"/>
</dbReference>
<keyword evidence="1" id="KW-0677">Repeat</keyword>
<dbReference type="SUPFAM" id="SSF47769">
    <property type="entry name" value="SAM/Pointed domain"/>
    <property type="match status" value="1"/>
</dbReference>
<organism evidence="4">
    <name type="scientific">Physcomitrium patens</name>
    <name type="common">Spreading-leaved earth moss</name>
    <name type="synonym">Physcomitrella patens</name>
    <dbReference type="NCBI Taxonomy" id="3218"/>
    <lineage>
        <taxon>Eukaryota</taxon>
        <taxon>Viridiplantae</taxon>
        <taxon>Streptophyta</taxon>
        <taxon>Embryophyta</taxon>
        <taxon>Bryophyta</taxon>
        <taxon>Bryophytina</taxon>
        <taxon>Bryopsida</taxon>
        <taxon>Funariidae</taxon>
        <taxon>Funariales</taxon>
        <taxon>Funariaceae</taxon>
        <taxon>Physcomitrium</taxon>
    </lineage>
</organism>
<feature type="domain" description="SAM" evidence="3">
    <location>
        <begin position="181"/>
        <end position="225"/>
    </location>
</feature>
<dbReference type="AlphaFoldDB" id="A0A2K1J831"/>
<keyword evidence="6" id="KW-1185">Reference proteome</keyword>
<reference evidence="5" key="3">
    <citation type="submission" date="2020-12" db="UniProtKB">
        <authorList>
            <consortium name="EnsemblPlants"/>
        </authorList>
    </citation>
    <scope>IDENTIFICATION</scope>
</reference>
<dbReference type="Gene3D" id="1.10.150.50">
    <property type="entry name" value="Transcription Factor, Ets-1"/>
    <property type="match status" value="1"/>
</dbReference>
<dbReference type="FunCoup" id="A0A2K1J831">
    <property type="interactions" value="2579"/>
</dbReference>
<dbReference type="OrthoDB" id="76949at2759"/>
<dbReference type="InterPro" id="IPR001660">
    <property type="entry name" value="SAM"/>
</dbReference>
<dbReference type="EnsemblPlants" id="Pp3c16_11410V3.3">
    <property type="protein sequence ID" value="Pp3c16_11410V3.3"/>
    <property type="gene ID" value="Pp3c16_11410"/>
</dbReference>
<feature type="region of interest" description="Disordered" evidence="2">
    <location>
        <begin position="75"/>
        <end position="109"/>
    </location>
</feature>
<dbReference type="GeneID" id="112293656"/>
<dbReference type="STRING" id="3218.A0A2K1J831"/>
<proteinExistence type="predicted"/>
<dbReference type="RefSeq" id="XP_024399105.1">
    <property type="nucleotide sequence ID" value="XM_024543337.2"/>
</dbReference>
<protein>
    <recommendedName>
        <fullName evidence="3">SAM domain-containing protein</fullName>
    </recommendedName>
</protein>